<evidence type="ECO:0000313" key="4">
    <source>
        <dbReference type="Proteomes" id="UP001140091"/>
    </source>
</evidence>
<proteinExistence type="inferred from homology"/>
<feature type="compositionally biased region" description="Low complexity" evidence="2">
    <location>
        <begin position="310"/>
        <end position="324"/>
    </location>
</feature>
<feature type="region of interest" description="Disordered" evidence="2">
    <location>
        <begin position="293"/>
        <end position="328"/>
    </location>
</feature>
<evidence type="ECO:0000256" key="2">
    <source>
        <dbReference type="SAM" id="MobiDB-lite"/>
    </source>
</evidence>
<dbReference type="PANTHER" id="PTHR13255">
    <property type="entry name" value="ATAXIN-10"/>
    <property type="match status" value="1"/>
</dbReference>
<comment type="similarity">
    <text evidence="1">Belongs to the ataxin-10 family.</text>
</comment>
<dbReference type="Proteomes" id="UP001140091">
    <property type="component" value="Unassembled WGS sequence"/>
</dbReference>
<reference evidence="3" key="1">
    <citation type="submission" date="2022-06" db="EMBL/GenBank/DDBJ databases">
        <title>Genome Sequence of Candolleomyces eurysporus.</title>
        <authorList>
            <person name="Buettner E."/>
        </authorList>
    </citation>
    <scope>NUCLEOTIDE SEQUENCE</scope>
    <source>
        <strain evidence="3">VTCC 930004</strain>
    </source>
</reference>
<organism evidence="3 4">
    <name type="scientific">Candolleomyces eurysporus</name>
    <dbReference type="NCBI Taxonomy" id="2828524"/>
    <lineage>
        <taxon>Eukaryota</taxon>
        <taxon>Fungi</taxon>
        <taxon>Dikarya</taxon>
        <taxon>Basidiomycota</taxon>
        <taxon>Agaricomycotina</taxon>
        <taxon>Agaricomycetes</taxon>
        <taxon>Agaricomycetidae</taxon>
        <taxon>Agaricales</taxon>
        <taxon>Agaricineae</taxon>
        <taxon>Psathyrellaceae</taxon>
        <taxon>Candolleomyces</taxon>
    </lineage>
</organism>
<gene>
    <name evidence="3" type="ORF">H1R20_g2233</name>
</gene>
<dbReference type="PANTHER" id="PTHR13255:SF0">
    <property type="entry name" value="ATAXIN-10"/>
    <property type="match status" value="1"/>
</dbReference>
<dbReference type="GO" id="GO:0005829">
    <property type="term" value="C:cytosol"/>
    <property type="evidence" value="ECO:0007669"/>
    <property type="project" value="TreeGrafter"/>
</dbReference>
<feature type="region of interest" description="Disordered" evidence="2">
    <location>
        <begin position="1"/>
        <end position="20"/>
    </location>
</feature>
<dbReference type="AlphaFoldDB" id="A0A9W8JJJ6"/>
<name>A0A9W8JJJ6_9AGAR</name>
<evidence type="ECO:0000256" key="1">
    <source>
        <dbReference type="ARBA" id="ARBA00008384"/>
    </source>
</evidence>
<sequence>MADSQPLTNRNTSNGHSSGNVAARVRKACLDFNIQDPDKVKLLAGTLDSAAQELQIEAARKLAGADHGLWPELRKLWKDLARFQLTFWDNEDDEDNEDATVTLNSESRAVRSLLTSNQNLVAALWETYLSLPEDQVILIRLLASPDVRTLLTTLIFILNCIHGSRKRTKLLAKSAIGVRICITLLDDMLKLFEADEESEAGKAFNVGYAIFTRLIEEGTVPDLYKKFTMPDEMITPHQTTLLKLVDSYLQSIQLDISTTPEVAILQTHVSLGPFLAKRFFTLSNYAQTAMQKALGNGKASQPSNKSTDAPSFSPSSGLGSHSQSEPPAELDAMLPNVCEALVLVTQCVTTIALEAEEHKGVQFSEGAVASISNMKDFFIDVRYSGQGLIENLVVLREHALFTLHNLLKNNSENQAVVDAISPAAEFDDAGVLKNKFGALKIK</sequence>
<feature type="compositionally biased region" description="Polar residues" evidence="2">
    <location>
        <begin position="298"/>
        <end position="309"/>
    </location>
</feature>
<dbReference type="InterPro" id="IPR051374">
    <property type="entry name" value="Ataxin-10/CTR86_families"/>
</dbReference>
<protein>
    <recommendedName>
        <fullName evidence="5">Copper transport protein 86</fullName>
    </recommendedName>
</protein>
<comment type="caution">
    <text evidence="3">The sequence shown here is derived from an EMBL/GenBank/DDBJ whole genome shotgun (WGS) entry which is preliminary data.</text>
</comment>
<keyword evidence="4" id="KW-1185">Reference proteome</keyword>
<evidence type="ECO:0000313" key="3">
    <source>
        <dbReference type="EMBL" id="KAJ2934873.1"/>
    </source>
</evidence>
<dbReference type="OrthoDB" id="379794at2759"/>
<dbReference type="EMBL" id="JANBPK010000709">
    <property type="protein sequence ID" value="KAJ2934873.1"/>
    <property type="molecule type" value="Genomic_DNA"/>
</dbReference>
<feature type="non-terminal residue" evidence="3">
    <location>
        <position position="442"/>
    </location>
</feature>
<accession>A0A9W8JJJ6</accession>
<evidence type="ECO:0008006" key="5">
    <source>
        <dbReference type="Google" id="ProtNLM"/>
    </source>
</evidence>